<name>A0A2U1LXT5_ARTAN</name>
<proteinExistence type="predicted"/>
<evidence type="ECO:0000313" key="1">
    <source>
        <dbReference type="EMBL" id="PWA53822.1"/>
    </source>
</evidence>
<accession>A0A2U1LXT5</accession>
<sequence length="98" mass="11865">MAIQEDVEQKQMHDTMLLKYRGSCLRSLSALEEQGRRFFTPFESKSFKRSSEKQFNIRLRKKNKPSLKHHRGSRLHKDCFEISSTYWSPRWCRKEVEL</sequence>
<reference evidence="1 2" key="1">
    <citation type="journal article" date="2018" name="Mol. Plant">
        <title>The genome of Artemisia annua provides insight into the evolution of Asteraceae family and artemisinin biosynthesis.</title>
        <authorList>
            <person name="Shen Q."/>
            <person name="Zhang L."/>
            <person name="Liao Z."/>
            <person name="Wang S."/>
            <person name="Yan T."/>
            <person name="Shi P."/>
            <person name="Liu M."/>
            <person name="Fu X."/>
            <person name="Pan Q."/>
            <person name="Wang Y."/>
            <person name="Lv Z."/>
            <person name="Lu X."/>
            <person name="Zhang F."/>
            <person name="Jiang W."/>
            <person name="Ma Y."/>
            <person name="Chen M."/>
            <person name="Hao X."/>
            <person name="Li L."/>
            <person name="Tang Y."/>
            <person name="Lv G."/>
            <person name="Zhou Y."/>
            <person name="Sun X."/>
            <person name="Brodelius P.E."/>
            <person name="Rose J.K.C."/>
            <person name="Tang K."/>
        </authorList>
    </citation>
    <scope>NUCLEOTIDE SEQUENCE [LARGE SCALE GENOMIC DNA]</scope>
    <source>
        <strain evidence="2">cv. Huhao1</strain>
        <tissue evidence="1">Leaf</tissue>
    </source>
</reference>
<keyword evidence="2" id="KW-1185">Reference proteome</keyword>
<gene>
    <name evidence="1" type="ORF">CTI12_AA434860</name>
</gene>
<comment type="caution">
    <text evidence="1">The sequence shown here is derived from an EMBL/GenBank/DDBJ whole genome shotgun (WGS) entry which is preliminary data.</text>
</comment>
<dbReference type="EMBL" id="PKPP01007286">
    <property type="protein sequence ID" value="PWA53822.1"/>
    <property type="molecule type" value="Genomic_DNA"/>
</dbReference>
<protein>
    <submittedName>
        <fullName evidence="1">Uncharacterized protein</fullName>
    </submittedName>
</protein>
<dbReference type="AlphaFoldDB" id="A0A2U1LXT5"/>
<organism evidence="1 2">
    <name type="scientific">Artemisia annua</name>
    <name type="common">Sweet wormwood</name>
    <dbReference type="NCBI Taxonomy" id="35608"/>
    <lineage>
        <taxon>Eukaryota</taxon>
        <taxon>Viridiplantae</taxon>
        <taxon>Streptophyta</taxon>
        <taxon>Embryophyta</taxon>
        <taxon>Tracheophyta</taxon>
        <taxon>Spermatophyta</taxon>
        <taxon>Magnoliopsida</taxon>
        <taxon>eudicotyledons</taxon>
        <taxon>Gunneridae</taxon>
        <taxon>Pentapetalae</taxon>
        <taxon>asterids</taxon>
        <taxon>campanulids</taxon>
        <taxon>Asterales</taxon>
        <taxon>Asteraceae</taxon>
        <taxon>Asteroideae</taxon>
        <taxon>Anthemideae</taxon>
        <taxon>Artemisiinae</taxon>
        <taxon>Artemisia</taxon>
    </lineage>
</organism>
<evidence type="ECO:0000313" key="2">
    <source>
        <dbReference type="Proteomes" id="UP000245207"/>
    </source>
</evidence>
<dbReference type="Proteomes" id="UP000245207">
    <property type="component" value="Unassembled WGS sequence"/>
</dbReference>